<sequence>MGHGPAVKLGKDYASGYKTKLGISMFIVYTLVYAIFVGVNITNPAAMETIVMGQTLAVVYGFGLIFLAFVMAIVYNHFCTAAEKRLNK</sequence>
<protein>
    <recommendedName>
        <fullName evidence="4">DUF485 domain-containing protein</fullName>
    </recommendedName>
</protein>
<dbReference type="EMBL" id="CP015519">
    <property type="protein sequence ID" value="APG28434.1"/>
    <property type="molecule type" value="Genomic_DNA"/>
</dbReference>
<evidence type="ECO:0000313" key="2">
    <source>
        <dbReference type="EMBL" id="APG28434.1"/>
    </source>
</evidence>
<keyword evidence="3" id="KW-1185">Reference proteome</keyword>
<dbReference type="KEGG" id="pef:A7E78_11585"/>
<name>A0A1L3GR81_9BACT</name>
<keyword evidence="1" id="KW-0812">Transmembrane</keyword>
<dbReference type="STRING" id="1842532.A7E78_11585"/>
<evidence type="ECO:0000256" key="1">
    <source>
        <dbReference type="SAM" id="Phobius"/>
    </source>
</evidence>
<evidence type="ECO:0000313" key="3">
    <source>
        <dbReference type="Proteomes" id="UP000182517"/>
    </source>
</evidence>
<dbReference type="InterPro" id="IPR007436">
    <property type="entry name" value="DUF485"/>
</dbReference>
<dbReference type="OrthoDB" id="5421115at2"/>
<dbReference type="RefSeq" id="WP_072284463.1">
    <property type="nucleotide sequence ID" value="NZ_CP015519.1"/>
</dbReference>
<reference evidence="2 3" key="1">
    <citation type="journal article" date="2017" name="Genome Announc.">
        <title>Complete Genome Sequences of Two Acetylene-Fermenting Pelobacter acetylenicus Strains.</title>
        <authorList>
            <person name="Sutton J.M."/>
            <person name="Baesman S.M."/>
            <person name="Fierst J.L."/>
            <person name="Poret-Peterson A.T."/>
            <person name="Oremland R.S."/>
            <person name="Dunlap D.S."/>
            <person name="Akob D.M."/>
        </authorList>
    </citation>
    <scope>NUCLEOTIDE SEQUENCE [LARGE SCALE GENOMIC DNA]</scope>
    <source>
        <strain evidence="2 3">SFB93</strain>
    </source>
</reference>
<organism evidence="2 3">
    <name type="scientific">Syntrophotalea acetylenivorans</name>
    <dbReference type="NCBI Taxonomy" id="1842532"/>
    <lineage>
        <taxon>Bacteria</taxon>
        <taxon>Pseudomonadati</taxon>
        <taxon>Thermodesulfobacteriota</taxon>
        <taxon>Desulfuromonadia</taxon>
        <taxon>Desulfuromonadales</taxon>
        <taxon>Syntrophotaleaceae</taxon>
        <taxon>Syntrophotalea</taxon>
    </lineage>
</organism>
<keyword evidence="1" id="KW-1133">Transmembrane helix</keyword>
<dbReference type="Pfam" id="PF04341">
    <property type="entry name" value="DUF485"/>
    <property type="match status" value="1"/>
</dbReference>
<proteinExistence type="predicted"/>
<feature type="transmembrane region" description="Helical" evidence="1">
    <location>
        <begin position="21"/>
        <end position="39"/>
    </location>
</feature>
<dbReference type="Proteomes" id="UP000182517">
    <property type="component" value="Chromosome"/>
</dbReference>
<keyword evidence="1" id="KW-0472">Membrane</keyword>
<gene>
    <name evidence="2" type="ORF">A7E78_11585</name>
</gene>
<accession>A0A1L3GR81</accession>
<dbReference type="AlphaFoldDB" id="A0A1L3GR81"/>
<evidence type="ECO:0008006" key="4">
    <source>
        <dbReference type="Google" id="ProtNLM"/>
    </source>
</evidence>
<feature type="transmembrane region" description="Helical" evidence="1">
    <location>
        <begin position="59"/>
        <end position="78"/>
    </location>
</feature>